<keyword evidence="10" id="KW-1185">Reference proteome</keyword>
<evidence type="ECO:0000256" key="2">
    <source>
        <dbReference type="ARBA" id="ARBA00009045"/>
    </source>
</evidence>
<dbReference type="PANTHER" id="PTHR43731">
    <property type="entry name" value="RHOMBOID PROTEASE"/>
    <property type="match status" value="1"/>
</dbReference>
<dbReference type="InterPro" id="IPR022764">
    <property type="entry name" value="Peptidase_S54_rhomboid_dom"/>
</dbReference>
<evidence type="ECO:0000259" key="8">
    <source>
        <dbReference type="Pfam" id="PF01694"/>
    </source>
</evidence>
<sequence>MSDGLSRPALSFSQRLRQWMPDRQERRVIGLLWLGLVLLSLLGEDGRLLLRYEREAVLQGEYWRLVTAHLVHLNAWHTMLNAGGVALIAALFKHDYSWRGWLLIALFGALAIDLAFVCWEPQIAWYVGLSGVLHGALAAGAVSWWQYQPKRLSLGLTAILVGKLAWEYQHGGLLLMGDLPVVVEAHRYGALGGLAAGLILWLHAHRQVAVKSRI</sequence>
<comment type="caution">
    <text evidence="9">The sequence shown here is derived from an EMBL/GenBank/DDBJ whole genome shotgun (WGS) entry which is preliminary data.</text>
</comment>
<dbReference type="SUPFAM" id="SSF144091">
    <property type="entry name" value="Rhomboid-like"/>
    <property type="match status" value="1"/>
</dbReference>
<dbReference type="PANTHER" id="PTHR43731:SF14">
    <property type="entry name" value="PRESENILIN-ASSOCIATED RHOMBOID-LIKE PROTEIN, MITOCHONDRIAL"/>
    <property type="match status" value="1"/>
</dbReference>
<keyword evidence="5 7" id="KW-1133">Transmembrane helix</keyword>
<protein>
    <recommendedName>
        <fullName evidence="8">Peptidase S54 rhomboid domain-containing protein</fullName>
    </recommendedName>
</protein>
<dbReference type="InterPro" id="IPR050925">
    <property type="entry name" value="Rhomboid_protease_S54"/>
</dbReference>
<dbReference type="InterPro" id="IPR035952">
    <property type="entry name" value="Rhomboid-like_sf"/>
</dbReference>
<keyword evidence="4" id="KW-0378">Hydrolase</keyword>
<feature type="transmembrane region" description="Helical" evidence="7">
    <location>
        <begin position="188"/>
        <end position="204"/>
    </location>
</feature>
<feature type="transmembrane region" description="Helical" evidence="7">
    <location>
        <begin position="123"/>
        <end position="145"/>
    </location>
</feature>
<dbReference type="AlphaFoldDB" id="A0A829YJF2"/>
<evidence type="ECO:0000313" key="10">
    <source>
        <dbReference type="Proteomes" id="UP000445000"/>
    </source>
</evidence>
<evidence type="ECO:0000256" key="1">
    <source>
        <dbReference type="ARBA" id="ARBA00004141"/>
    </source>
</evidence>
<evidence type="ECO:0000256" key="5">
    <source>
        <dbReference type="ARBA" id="ARBA00022989"/>
    </source>
</evidence>
<evidence type="ECO:0000313" key="9">
    <source>
        <dbReference type="EMBL" id="GFE83467.1"/>
    </source>
</evidence>
<evidence type="ECO:0000256" key="7">
    <source>
        <dbReference type="SAM" id="Phobius"/>
    </source>
</evidence>
<evidence type="ECO:0000256" key="4">
    <source>
        <dbReference type="ARBA" id="ARBA00022801"/>
    </source>
</evidence>
<keyword evidence="3 7" id="KW-0812">Transmembrane</keyword>
<dbReference type="Pfam" id="PF01694">
    <property type="entry name" value="Rhomboid"/>
    <property type="match status" value="1"/>
</dbReference>
<name>A0A829YJF2_9GAMM</name>
<dbReference type="RefSeq" id="WP_161815082.1">
    <property type="nucleotide sequence ID" value="NZ_BLJN01000006.1"/>
</dbReference>
<reference evidence="10" key="1">
    <citation type="submission" date="2020-01" db="EMBL/GenBank/DDBJ databases">
        <title>'Steroidobacter agaridevorans' sp. nov., agar-degrading bacteria isolated from rhizosphere soils.</title>
        <authorList>
            <person name="Ikenaga M."/>
            <person name="Kataoka M."/>
            <person name="Murouchi A."/>
            <person name="Katsuragi S."/>
            <person name="Sakai M."/>
        </authorList>
    </citation>
    <scope>NUCLEOTIDE SEQUENCE [LARGE SCALE GENOMIC DNA]</scope>
    <source>
        <strain evidence="10">YU21-B</strain>
    </source>
</reference>
<dbReference type="Proteomes" id="UP000445000">
    <property type="component" value="Unassembled WGS sequence"/>
</dbReference>
<accession>A0A829YJF2</accession>
<keyword evidence="6 7" id="KW-0472">Membrane</keyword>
<organism evidence="9 10">
    <name type="scientific">Steroidobacter agaridevorans</name>
    <dbReference type="NCBI Taxonomy" id="2695856"/>
    <lineage>
        <taxon>Bacteria</taxon>
        <taxon>Pseudomonadati</taxon>
        <taxon>Pseudomonadota</taxon>
        <taxon>Gammaproteobacteria</taxon>
        <taxon>Steroidobacterales</taxon>
        <taxon>Steroidobacteraceae</taxon>
        <taxon>Steroidobacter</taxon>
    </lineage>
</organism>
<feature type="domain" description="Peptidase S54 rhomboid" evidence="8">
    <location>
        <begin position="60"/>
        <end position="201"/>
    </location>
</feature>
<dbReference type="GO" id="GO:0016020">
    <property type="term" value="C:membrane"/>
    <property type="evidence" value="ECO:0007669"/>
    <property type="project" value="UniProtKB-SubCell"/>
</dbReference>
<feature type="transmembrane region" description="Helical" evidence="7">
    <location>
        <begin position="98"/>
        <end position="117"/>
    </location>
</feature>
<dbReference type="EMBL" id="BLJN01000006">
    <property type="protein sequence ID" value="GFE83467.1"/>
    <property type="molecule type" value="Genomic_DNA"/>
</dbReference>
<dbReference type="GO" id="GO:0004252">
    <property type="term" value="F:serine-type endopeptidase activity"/>
    <property type="evidence" value="ECO:0007669"/>
    <property type="project" value="InterPro"/>
</dbReference>
<gene>
    <name evidence="9" type="ORF">GCM10011487_54670</name>
</gene>
<evidence type="ECO:0000256" key="3">
    <source>
        <dbReference type="ARBA" id="ARBA00022692"/>
    </source>
</evidence>
<dbReference type="InterPro" id="IPR023826">
    <property type="entry name" value="Rhom-like_SP_proteobac"/>
</dbReference>
<comment type="subcellular location">
    <subcellularLocation>
        <location evidence="1">Membrane</location>
        <topology evidence="1">Multi-pass membrane protein</topology>
    </subcellularLocation>
</comment>
<feature type="transmembrane region" description="Helical" evidence="7">
    <location>
        <begin position="67"/>
        <end position="91"/>
    </location>
</feature>
<comment type="similarity">
    <text evidence="2">Belongs to the peptidase S54 family.</text>
</comment>
<proteinExistence type="inferred from homology"/>
<dbReference type="NCBIfam" id="TIGR03902">
    <property type="entry name" value="rhom_GG_sort"/>
    <property type="match status" value="1"/>
</dbReference>
<evidence type="ECO:0000256" key="6">
    <source>
        <dbReference type="ARBA" id="ARBA00023136"/>
    </source>
</evidence>
<dbReference type="Gene3D" id="1.20.1540.10">
    <property type="entry name" value="Rhomboid-like"/>
    <property type="match status" value="1"/>
</dbReference>